<protein>
    <submittedName>
        <fullName evidence="2">Uncharacterized protein</fullName>
    </submittedName>
</protein>
<feature type="region of interest" description="Disordered" evidence="1">
    <location>
        <begin position="173"/>
        <end position="200"/>
    </location>
</feature>
<proteinExistence type="predicted"/>
<name>A0A9P6JFH4_MORAP</name>
<sequence>MPILLSDLLDTESRFRQQHEHVERGVRVVDGHSEAPAQSKAPNLRHLNTPPIIMCRHCKREAAAQEYQKALLDLWQADNSLCHWLTRYIRTARRVSRNLDLMLLDSSAARGVLGSPVSLDKNAVVVLVARPSGVLTAVHPATQSSSSTFDLVSTTLPHVDEVSRSKGQWATLRHASADDDKTPQSPDPVRTCSPRVSHRSAPSAHSLLRLPFQAPTTPPPPVSIAGGNRMVEKRFEDYDELEATVFVGRHLQSLQKANEFLYRFDREASHSTIVLERFENAREVYRRRVHQG</sequence>
<gene>
    <name evidence="2" type="ORF">BGZ70_000685</name>
</gene>
<dbReference type="AlphaFoldDB" id="A0A9P6JFH4"/>
<dbReference type="EMBL" id="JAAAHY010000114">
    <property type="protein sequence ID" value="KAF9966943.1"/>
    <property type="molecule type" value="Genomic_DNA"/>
</dbReference>
<evidence type="ECO:0000313" key="3">
    <source>
        <dbReference type="Proteomes" id="UP000738359"/>
    </source>
</evidence>
<reference evidence="2" key="1">
    <citation type="journal article" date="2020" name="Fungal Divers.">
        <title>Resolving the Mortierellaceae phylogeny through synthesis of multi-gene phylogenetics and phylogenomics.</title>
        <authorList>
            <person name="Vandepol N."/>
            <person name="Liber J."/>
            <person name="Desiro A."/>
            <person name="Na H."/>
            <person name="Kennedy M."/>
            <person name="Barry K."/>
            <person name="Grigoriev I.V."/>
            <person name="Miller A.N."/>
            <person name="O'Donnell K."/>
            <person name="Stajich J.E."/>
            <person name="Bonito G."/>
        </authorList>
    </citation>
    <scope>NUCLEOTIDE SEQUENCE</scope>
    <source>
        <strain evidence="2">CK1249</strain>
    </source>
</reference>
<evidence type="ECO:0000313" key="2">
    <source>
        <dbReference type="EMBL" id="KAF9966943.1"/>
    </source>
</evidence>
<evidence type="ECO:0000256" key="1">
    <source>
        <dbReference type="SAM" id="MobiDB-lite"/>
    </source>
</evidence>
<accession>A0A9P6JFH4</accession>
<comment type="caution">
    <text evidence="2">The sequence shown here is derived from an EMBL/GenBank/DDBJ whole genome shotgun (WGS) entry which is preliminary data.</text>
</comment>
<organism evidence="2 3">
    <name type="scientific">Mortierella alpina</name>
    <name type="common">Oleaginous fungus</name>
    <name type="synonym">Mortierella renispora</name>
    <dbReference type="NCBI Taxonomy" id="64518"/>
    <lineage>
        <taxon>Eukaryota</taxon>
        <taxon>Fungi</taxon>
        <taxon>Fungi incertae sedis</taxon>
        <taxon>Mucoromycota</taxon>
        <taxon>Mortierellomycotina</taxon>
        <taxon>Mortierellomycetes</taxon>
        <taxon>Mortierellales</taxon>
        <taxon>Mortierellaceae</taxon>
        <taxon>Mortierella</taxon>
    </lineage>
</organism>
<dbReference type="Proteomes" id="UP000738359">
    <property type="component" value="Unassembled WGS sequence"/>
</dbReference>
<keyword evidence="3" id="KW-1185">Reference proteome</keyword>
<dbReference type="OrthoDB" id="2405082at2759"/>